<evidence type="ECO:0000256" key="2">
    <source>
        <dbReference type="HAMAP-Rule" id="MF_00984"/>
    </source>
</evidence>
<dbReference type="PIRSF" id="PIRSF002070">
    <property type="entry name" value="SSB"/>
    <property type="match status" value="1"/>
</dbReference>
<dbReference type="RefSeq" id="WP_084052728.1">
    <property type="nucleotide sequence ID" value="NZ_FWWT01000014.1"/>
</dbReference>
<dbReference type="GO" id="GO:0009295">
    <property type="term" value="C:nucleoid"/>
    <property type="evidence" value="ECO:0007669"/>
    <property type="project" value="TreeGrafter"/>
</dbReference>
<sequence>MNKIILIGRLTKDPELRFTPSGKGVATFTLAVNRPFANQQGEREADFIQIVVWGKPAENCANFIGKGSQVAIDGRLQVRTYDNKEGQKRWVTEVVANSVEFLDSRGKRESNRDNNENNNNQEDSSFGTVIDFSEDDIPF</sequence>
<evidence type="ECO:0000256" key="1">
    <source>
        <dbReference type="ARBA" id="ARBA00023125"/>
    </source>
</evidence>
<dbReference type="GO" id="GO:0003697">
    <property type="term" value="F:single-stranded DNA binding"/>
    <property type="evidence" value="ECO:0007669"/>
    <property type="project" value="UniProtKB-UniRule"/>
</dbReference>
<dbReference type="Pfam" id="PF00436">
    <property type="entry name" value="SSB"/>
    <property type="match status" value="1"/>
</dbReference>
<comment type="caution">
    <text evidence="2">Lacks conserved residue(s) required for the propagation of feature annotation.</text>
</comment>
<dbReference type="PANTHER" id="PTHR10302">
    <property type="entry name" value="SINGLE-STRANDED DNA-BINDING PROTEIN"/>
    <property type="match status" value="1"/>
</dbReference>
<evidence type="ECO:0000256" key="3">
    <source>
        <dbReference type="PIRNR" id="PIRNR002070"/>
    </source>
</evidence>
<reference evidence="5 6" key="1">
    <citation type="submission" date="2017-04" db="EMBL/GenBank/DDBJ databases">
        <authorList>
            <person name="Afonso C.L."/>
            <person name="Miller P.J."/>
            <person name="Scott M.A."/>
            <person name="Spackman E."/>
            <person name="Goraichik I."/>
            <person name="Dimitrov K.M."/>
            <person name="Suarez D.L."/>
            <person name="Swayne D.E."/>
        </authorList>
    </citation>
    <scope>NUCLEOTIDE SEQUENCE [LARGE SCALE GENOMIC DNA]</scope>
    <source>
        <strain evidence="5 6">DSM 11270</strain>
    </source>
</reference>
<dbReference type="SUPFAM" id="SSF50249">
    <property type="entry name" value="Nucleic acid-binding proteins"/>
    <property type="match status" value="1"/>
</dbReference>
<dbReference type="Gene3D" id="2.40.50.140">
    <property type="entry name" value="Nucleic acid-binding proteins"/>
    <property type="match status" value="1"/>
</dbReference>
<keyword evidence="6" id="KW-1185">Reference proteome</keyword>
<dbReference type="HAMAP" id="MF_00984">
    <property type="entry name" value="SSB"/>
    <property type="match status" value="1"/>
</dbReference>
<organism evidence="5 6">
    <name type="scientific">Desulfonispora thiosulfatigenes DSM 11270</name>
    <dbReference type="NCBI Taxonomy" id="656914"/>
    <lineage>
        <taxon>Bacteria</taxon>
        <taxon>Bacillati</taxon>
        <taxon>Bacillota</taxon>
        <taxon>Clostridia</taxon>
        <taxon>Eubacteriales</taxon>
        <taxon>Peptococcaceae</taxon>
        <taxon>Desulfonispora</taxon>
    </lineage>
</organism>
<dbReference type="PROSITE" id="PS50935">
    <property type="entry name" value="SSB"/>
    <property type="match status" value="1"/>
</dbReference>
<dbReference type="OrthoDB" id="9809878at2"/>
<dbReference type="GO" id="GO:0006260">
    <property type="term" value="P:DNA replication"/>
    <property type="evidence" value="ECO:0007669"/>
    <property type="project" value="UniProtKB-UniRule"/>
</dbReference>
<accession>A0A1W1V2Y9</accession>
<name>A0A1W1V2Y9_DESTI</name>
<keyword evidence="2" id="KW-0234">DNA repair</keyword>
<evidence type="ECO:0000313" key="6">
    <source>
        <dbReference type="Proteomes" id="UP000192731"/>
    </source>
</evidence>
<keyword evidence="1 2" id="KW-0238">DNA-binding</keyword>
<proteinExistence type="inferred from homology"/>
<dbReference type="STRING" id="656914.SAMN00017405_1745"/>
<feature type="region of interest" description="Disordered" evidence="4">
    <location>
        <begin position="104"/>
        <end position="139"/>
    </location>
</feature>
<protein>
    <recommendedName>
        <fullName evidence="2 3">Single-stranded DNA-binding protein</fullName>
        <shortName evidence="2">SSB</shortName>
    </recommendedName>
</protein>
<gene>
    <name evidence="5" type="ORF">SAMN00017405_1745</name>
</gene>
<keyword evidence="2" id="KW-0227">DNA damage</keyword>
<dbReference type="GO" id="GO:0006281">
    <property type="term" value="P:DNA repair"/>
    <property type="evidence" value="ECO:0007669"/>
    <property type="project" value="UniProtKB-UniRule"/>
</dbReference>
<dbReference type="Proteomes" id="UP000192731">
    <property type="component" value="Unassembled WGS sequence"/>
</dbReference>
<keyword evidence="2" id="KW-0233">DNA recombination</keyword>
<evidence type="ECO:0000256" key="4">
    <source>
        <dbReference type="SAM" id="MobiDB-lite"/>
    </source>
</evidence>
<comment type="subunit">
    <text evidence="2">Homotetramer.</text>
</comment>
<dbReference type="GO" id="GO:0006310">
    <property type="term" value="P:DNA recombination"/>
    <property type="evidence" value="ECO:0007669"/>
    <property type="project" value="UniProtKB-UniRule"/>
</dbReference>
<comment type="function">
    <text evidence="2">Plays an important role in DNA replication, recombination and repair. Binds to ssDNA and to an array of partner proteins to recruit them to their sites of action during DNA metabolism.</text>
</comment>
<dbReference type="CDD" id="cd04496">
    <property type="entry name" value="SSB_OBF"/>
    <property type="match status" value="1"/>
</dbReference>
<dbReference type="InterPro" id="IPR012340">
    <property type="entry name" value="NA-bd_OB-fold"/>
</dbReference>
<dbReference type="PANTHER" id="PTHR10302:SF27">
    <property type="entry name" value="SINGLE-STRANDED DNA-BINDING PROTEIN"/>
    <property type="match status" value="1"/>
</dbReference>
<dbReference type="NCBIfam" id="TIGR00621">
    <property type="entry name" value="ssb"/>
    <property type="match status" value="1"/>
</dbReference>
<feature type="compositionally biased region" description="Basic and acidic residues" evidence="4">
    <location>
        <begin position="104"/>
        <end position="115"/>
    </location>
</feature>
<dbReference type="EMBL" id="FWWT01000014">
    <property type="protein sequence ID" value="SMB87695.1"/>
    <property type="molecule type" value="Genomic_DNA"/>
</dbReference>
<dbReference type="InterPro" id="IPR011344">
    <property type="entry name" value="ssDNA-bd"/>
</dbReference>
<dbReference type="InterPro" id="IPR000424">
    <property type="entry name" value="Primosome_PriB/ssb"/>
</dbReference>
<keyword evidence="2" id="KW-0235">DNA replication</keyword>
<evidence type="ECO:0000313" key="5">
    <source>
        <dbReference type="EMBL" id="SMB87695.1"/>
    </source>
</evidence>
<feature type="short sequence motif" description="Important for interaction with partner proteins" evidence="2">
    <location>
        <begin position="134"/>
        <end position="139"/>
    </location>
</feature>
<feature type="compositionally biased region" description="Low complexity" evidence="4">
    <location>
        <begin position="116"/>
        <end position="125"/>
    </location>
</feature>
<dbReference type="AlphaFoldDB" id="A0A1W1V2Y9"/>